<evidence type="ECO:0000313" key="4">
    <source>
        <dbReference type="Proteomes" id="UP000324707"/>
    </source>
</evidence>
<feature type="compositionally biased region" description="Low complexity" evidence="1">
    <location>
        <begin position="383"/>
        <end position="394"/>
    </location>
</feature>
<proteinExistence type="predicted"/>
<evidence type="ECO:0000313" key="3">
    <source>
        <dbReference type="EMBL" id="TXJ35016.1"/>
    </source>
</evidence>
<dbReference type="EMBL" id="SAXX01000001">
    <property type="protein sequence ID" value="TXJ35016.1"/>
    <property type="molecule type" value="Genomic_DNA"/>
</dbReference>
<reference evidence="3 4" key="1">
    <citation type="journal article" date="1992" name="Lakartidningen">
        <title>[Penicillin V and not amoxicillin is the first choice preparation in acute otitis].</title>
        <authorList>
            <person name="Kamme C."/>
            <person name="Lundgren K."/>
            <person name="Prellner K."/>
        </authorList>
    </citation>
    <scope>NUCLEOTIDE SEQUENCE [LARGE SCALE GENOMIC DNA]</scope>
    <source>
        <strain evidence="3 4">PC5538III-lc</strain>
    </source>
</reference>
<feature type="signal peptide" evidence="2">
    <location>
        <begin position="1"/>
        <end position="19"/>
    </location>
</feature>
<evidence type="ECO:0000256" key="2">
    <source>
        <dbReference type="SAM" id="SignalP"/>
    </source>
</evidence>
<feature type="chain" id="PRO_5022836126" evidence="2">
    <location>
        <begin position="20"/>
        <end position="426"/>
    </location>
</feature>
<dbReference type="Proteomes" id="UP000324707">
    <property type="component" value="Unassembled WGS sequence"/>
</dbReference>
<dbReference type="PROSITE" id="PS51257">
    <property type="entry name" value="PROKAR_LIPOPROTEIN"/>
    <property type="match status" value="1"/>
</dbReference>
<comment type="caution">
    <text evidence="3">The sequence shown here is derived from an EMBL/GenBank/DDBJ whole genome shotgun (WGS) entry which is preliminary data.</text>
</comment>
<dbReference type="RefSeq" id="WP_147735405.1">
    <property type="nucleotide sequence ID" value="NZ_SAXX01000001.1"/>
</dbReference>
<accession>A0A5C8EB66</accession>
<keyword evidence="2" id="KW-0732">Signal</keyword>
<gene>
    <name evidence="3" type="ORF">EPJ69_00290</name>
</gene>
<dbReference type="AlphaFoldDB" id="A0A5C8EB66"/>
<name>A0A5C8EB66_9SPIR</name>
<evidence type="ECO:0000256" key="1">
    <source>
        <dbReference type="SAM" id="MobiDB-lite"/>
    </source>
</evidence>
<sequence length="426" mass="47173">MKKILCLICLFSVSFYSCAVRNYLGSQSGLSEDRVFYAQMINNGNTAGWFNIPAHLLKVSDNLAIYIQTKFFTSYKEDISAYALNKLAQEFDYYYTSMTNIYGTHSDIDANGKIIILLMDINKTKNSGSQTLGYFNPSDMHGNNKGEILYMDLSNANNNTDKAIGTIIHEFQHLINYSYVISGERNEMSSWLNEALSESTSILFNKTTAESRIEEFNKKNYYCFYTWYAPEQKVTNETNGVTANSTFNYPSASVFMHWLYQKNGSNGSIFQTIASPKGLSDYNKVLSAAKEISGLSGATWDSLLLNWMSEIVTNGLATSWNPSVKATNNLAKGDVSLYPGAMVVCDSCSISGTSGNIVTNKVNGGSGKTIVLNKDTNLKGSAVKVSVSSSTSSKARTRRSAIRNDNNEESRDINILLDRNGNIKKD</sequence>
<protein>
    <submittedName>
        <fullName evidence="3">Peptidase M30</fullName>
    </submittedName>
</protein>
<organism evidence="3 4">
    <name type="scientific">Brachyspira aalborgi</name>
    <dbReference type="NCBI Taxonomy" id="29522"/>
    <lineage>
        <taxon>Bacteria</taxon>
        <taxon>Pseudomonadati</taxon>
        <taxon>Spirochaetota</taxon>
        <taxon>Spirochaetia</taxon>
        <taxon>Brachyspirales</taxon>
        <taxon>Brachyspiraceae</taxon>
        <taxon>Brachyspira</taxon>
    </lineage>
</organism>
<feature type="region of interest" description="Disordered" evidence="1">
    <location>
        <begin position="383"/>
        <end position="406"/>
    </location>
</feature>